<evidence type="ECO:0000313" key="1">
    <source>
        <dbReference type="EMBL" id="OLF10932.1"/>
    </source>
</evidence>
<comment type="caution">
    <text evidence="1">The sequence shown here is derived from an EMBL/GenBank/DDBJ whole genome shotgun (WGS) entry which is preliminary data.</text>
</comment>
<accession>A0A7Z0WME6</accession>
<gene>
    <name evidence="1" type="ORF">BLA60_12935</name>
</gene>
<reference evidence="1 2" key="1">
    <citation type="submission" date="2016-12" db="EMBL/GenBank/DDBJ databases">
        <title>The draft genome sequence of Actinophytocola xinjiangensis.</title>
        <authorList>
            <person name="Wang W."/>
            <person name="Yuan L."/>
        </authorList>
    </citation>
    <scope>NUCLEOTIDE SEQUENCE [LARGE SCALE GENOMIC DNA]</scope>
    <source>
        <strain evidence="1 2">CGMCC 4.4663</strain>
    </source>
</reference>
<keyword evidence="2" id="KW-1185">Reference proteome</keyword>
<organism evidence="1 2">
    <name type="scientific">Actinophytocola xinjiangensis</name>
    <dbReference type="NCBI Taxonomy" id="485602"/>
    <lineage>
        <taxon>Bacteria</taxon>
        <taxon>Bacillati</taxon>
        <taxon>Actinomycetota</taxon>
        <taxon>Actinomycetes</taxon>
        <taxon>Pseudonocardiales</taxon>
        <taxon>Pseudonocardiaceae</taxon>
    </lineage>
</organism>
<name>A0A7Z0WME6_9PSEU</name>
<evidence type="ECO:0000313" key="2">
    <source>
        <dbReference type="Proteomes" id="UP000185696"/>
    </source>
</evidence>
<dbReference type="Proteomes" id="UP000185696">
    <property type="component" value="Unassembled WGS sequence"/>
</dbReference>
<dbReference type="AlphaFoldDB" id="A0A7Z0WME6"/>
<proteinExistence type="predicted"/>
<sequence length="77" mass="9004">MTAHDTLRPVLAGAVDSMDRTISLVVTVMDDGRVEFAWWRPEVDRYPSYRWYVSSVDECVWLMKAARTAIRELERRA</sequence>
<protein>
    <submittedName>
        <fullName evidence="1">Uncharacterized protein</fullName>
    </submittedName>
</protein>
<dbReference type="EMBL" id="MSIF01000005">
    <property type="protein sequence ID" value="OLF10932.1"/>
    <property type="molecule type" value="Genomic_DNA"/>
</dbReference>